<dbReference type="eggNOG" id="COG3595">
    <property type="taxonomic scope" value="Bacteria"/>
</dbReference>
<evidence type="ECO:0000313" key="4">
    <source>
        <dbReference type="Proteomes" id="UP000002774"/>
    </source>
</evidence>
<feature type="signal peptide" evidence="1">
    <location>
        <begin position="1"/>
        <end position="22"/>
    </location>
</feature>
<dbReference type="Pfam" id="PF13349">
    <property type="entry name" value="DUF4097"/>
    <property type="match status" value="1"/>
</dbReference>
<evidence type="ECO:0000259" key="2">
    <source>
        <dbReference type="Pfam" id="PF13349"/>
    </source>
</evidence>
<gene>
    <name evidence="3" type="ORF">Mucpa_5283</name>
</gene>
<name>H1Y5K6_9SPHI</name>
<keyword evidence="1" id="KW-0732">Signal</keyword>
<dbReference type="EMBL" id="CM001403">
    <property type="protein sequence ID" value="EHQ29358.1"/>
    <property type="molecule type" value="Genomic_DNA"/>
</dbReference>
<evidence type="ECO:0000313" key="3">
    <source>
        <dbReference type="EMBL" id="EHQ29358.1"/>
    </source>
</evidence>
<dbReference type="AlphaFoldDB" id="H1Y5K6"/>
<organism evidence="3 4">
    <name type="scientific">Mucilaginibacter paludis DSM 18603</name>
    <dbReference type="NCBI Taxonomy" id="714943"/>
    <lineage>
        <taxon>Bacteria</taxon>
        <taxon>Pseudomonadati</taxon>
        <taxon>Bacteroidota</taxon>
        <taxon>Sphingobacteriia</taxon>
        <taxon>Sphingobacteriales</taxon>
        <taxon>Sphingobacteriaceae</taxon>
        <taxon>Mucilaginibacter</taxon>
    </lineage>
</organism>
<sequence>MKTIKFAGILLTILSLSFKLMAQQAEQLVVPLNDPGKPYTLVVDLVFGSVKVNSYDGKDIIIEVQSGGGRREENDRKTGMKRISGSGRMDIMAQEKNNRVNVSSGMPQKQANLMIRIPVGIANLKVSTVNNGDIWVSNINGDMEIVNVNGNIKLDEVSGAVVANTINGNVAVTFKNIDPKAAMAFTTLNGNINVTFPPALKANVKLKSDRGDIFSDFDIVSEKSQTKINKSKKDGVYQLTIDETVYGKIGGGGPEILMKNMNGNIYLHKAK</sequence>
<feature type="chain" id="PRO_5003558218" description="DUF4097 domain-containing protein" evidence="1">
    <location>
        <begin position="23"/>
        <end position="271"/>
    </location>
</feature>
<dbReference type="OrthoDB" id="787698at2"/>
<dbReference type="RefSeq" id="WP_008510514.1">
    <property type="nucleotide sequence ID" value="NZ_CM001403.1"/>
</dbReference>
<dbReference type="Proteomes" id="UP000002774">
    <property type="component" value="Chromosome"/>
</dbReference>
<dbReference type="STRING" id="714943.Mucpa_5283"/>
<protein>
    <recommendedName>
        <fullName evidence="2">DUF4097 domain-containing protein</fullName>
    </recommendedName>
</protein>
<dbReference type="PANTHER" id="PTHR34094">
    <property type="match status" value="1"/>
</dbReference>
<accession>H1Y5K6</accession>
<dbReference type="PANTHER" id="PTHR34094:SF1">
    <property type="entry name" value="PROTEIN FAM185A"/>
    <property type="match status" value="1"/>
</dbReference>
<proteinExistence type="predicted"/>
<keyword evidence="4" id="KW-1185">Reference proteome</keyword>
<evidence type="ECO:0000256" key="1">
    <source>
        <dbReference type="SAM" id="SignalP"/>
    </source>
</evidence>
<dbReference type="HOGENOM" id="CLU_086682_0_0_10"/>
<feature type="domain" description="DUF4097" evidence="2">
    <location>
        <begin position="123"/>
        <end position="242"/>
    </location>
</feature>
<reference evidence="3" key="1">
    <citation type="submission" date="2011-09" db="EMBL/GenBank/DDBJ databases">
        <title>The permanent draft genome of Mucilaginibacter paludis DSM 18603.</title>
        <authorList>
            <consortium name="US DOE Joint Genome Institute (JGI-PGF)"/>
            <person name="Lucas S."/>
            <person name="Han J."/>
            <person name="Lapidus A."/>
            <person name="Bruce D."/>
            <person name="Goodwin L."/>
            <person name="Pitluck S."/>
            <person name="Peters L."/>
            <person name="Kyrpides N."/>
            <person name="Mavromatis K."/>
            <person name="Ivanova N."/>
            <person name="Mikhailova N."/>
            <person name="Held B."/>
            <person name="Detter J.C."/>
            <person name="Tapia R."/>
            <person name="Han C."/>
            <person name="Land M."/>
            <person name="Hauser L."/>
            <person name="Markowitz V."/>
            <person name="Cheng J.-F."/>
            <person name="Hugenholtz P."/>
            <person name="Woyke T."/>
            <person name="Wu D."/>
            <person name="Tindall B."/>
            <person name="Brambilla E."/>
            <person name="Klenk H.-P."/>
            <person name="Eisen J.A."/>
        </authorList>
    </citation>
    <scope>NUCLEOTIDE SEQUENCE [LARGE SCALE GENOMIC DNA]</scope>
    <source>
        <strain evidence="3">DSM 18603</strain>
    </source>
</reference>
<dbReference type="InterPro" id="IPR025164">
    <property type="entry name" value="Toastrack_DUF4097"/>
</dbReference>